<feature type="region of interest" description="Disordered" evidence="1">
    <location>
        <begin position="100"/>
        <end position="244"/>
    </location>
</feature>
<sequence>MDVGRRTVRGAYASIRHIVSVHDVSPITHALDACYFPICIDPMIVKGLVIAATCLASLASVPAAQAQSLLDVGTNSPTPQPGLSDSPLTTGVVAAISAPRTDAPVTPPPTTEPTSSLPTQQPLTPSPPTPSSTPVTDSPVPPPTPSPPTNSPSSPSTSQPAPSTPSPSDRPSMVPSVKPTSPPLSTRSFVAPKPTPSKNAQAGTTAPSASSLSLSGMQSGGSSGSVMGGSVVESSAPSTSQGGAQLNSLAGTAVQSPVATKATSDTITSSNALPSSGSSVIETLGFVVMGMVVCVVVTIAIVKRHHRTVVNDDHDGIGIGPSFHDPSSQPHRTNLPDSPNDLADLHHPALNTNQALGTFETFMASLQAKSPLASSGSAWHAAAEVHDEVGSYGGHSTNSSGHGYSSSLGSSVGTKSSVQI</sequence>
<feature type="transmembrane region" description="Helical" evidence="2">
    <location>
        <begin position="283"/>
        <end position="302"/>
    </location>
</feature>
<organism evidence="3">
    <name type="scientific">Aphanomyces invadans</name>
    <dbReference type="NCBI Taxonomy" id="157072"/>
    <lineage>
        <taxon>Eukaryota</taxon>
        <taxon>Sar</taxon>
        <taxon>Stramenopiles</taxon>
        <taxon>Oomycota</taxon>
        <taxon>Saprolegniomycetes</taxon>
        <taxon>Saprolegniales</taxon>
        <taxon>Verrucalvaceae</taxon>
        <taxon>Aphanomyces</taxon>
    </lineage>
</organism>
<evidence type="ECO:0000313" key="3">
    <source>
        <dbReference type="EMBL" id="ETW04753.1"/>
    </source>
</evidence>
<feature type="compositionally biased region" description="Low complexity" evidence="1">
    <location>
        <begin position="112"/>
        <end position="123"/>
    </location>
</feature>
<feature type="compositionally biased region" description="Gly residues" evidence="1">
    <location>
        <begin position="218"/>
        <end position="227"/>
    </location>
</feature>
<proteinExistence type="predicted"/>
<dbReference type="GeneID" id="20080950"/>
<feature type="compositionally biased region" description="Polar residues" evidence="1">
    <location>
        <begin position="325"/>
        <end position="337"/>
    </location>
</feature>
<reference evidence="3" key="1">
    <citation type="submission" date="2013-12" db="EMBL/GenBank/DDBJ databases">
        <title>The Genome Sequence of Aphanomyces invadans NJM9701.</title>
        <authorList>
            <consortium name="The Broad Institute Genomics Platform"/>
            <person name="Russ C."/>
            <person name="Tyler B."/>
            <person name="van West P."/>
            <person name="Dieguez-Uribeondo J."/>
            <person name="Young S.K."/>
            <person name="Zeng Q."/>
            <person name="Gargeya S."/>
            <person name="Fitzgerald M."/>
            <person name="Abouelleil A."/>
            <person name="Alvarado L."/>
            <person name="Chapman S.B."/>
            <person name="Gainer-Dewar J."/>
            <person name="Goldberg J."/>
            <person name="Griggs A."/>
            <person name="Gujja S."/>
            <person name="Hansen M."/>
            <person name="Howarth C."/>
            <person name="Imamovic A."/>
            <person name="Ireland A."/>
            <person name="Larimer J."/>
            <person name="McCowan C."/>
            <person name="Murphy C."/>
            <person name="Pearson M."/>
            <person name="Poon T.W."/>
            <person name="Priest M."/>
            <person name="Roberts A."/>
            <person name="Saif S."/>
            <person name="Shea T."/>
            <person name="Sykes S."/>
            <person name="Wortman J."/>
            <person name="Nusbaum C."/>
            <person name="Birren B."/>
        </authorList>
    </citation>
    <scope>NUCLEOTIDE SEQUENCE [LARGE SCALE GENOMIC DNA]</scope>
    <source>
        <strain evidence="3">NJM9701</strain>
    </source>
</reference>
<evidence type="ECO:0000256" key="1">
    <source>
        <dbReference type="SAM" id="MobiDB-lite"/>
    </source>
</evidence>
<feature type="compositionally biased region" description="Pro residues" evidence="1">
    <location>
        <begin position="139"/>
        <end position="150"/>
    </location>
</feature>
<keyword evidence="2" id="KW-1133">Transmembrane helix</keyword>
<dbReference type="AlphaFoldDB" id="A0A024UGI5"/>
<feature type="compositionally biased region" description="Low complexity" evidence="1">
    <location>
        <begin position="151"/>
        <end position="161"/>
    </location>
</feature>
<evidence type="ECO:0000256" key="2">
    <source>
        <dbReference type="SAM" id="Phobius"/>
    </source>
</evidence>
<feature type="compositionally biased region" description="Polar residues" evidence="1">
    <location>
        <begin position="196"/>
        <end position="207"/>
    </location>
</feature>
<accession>A0A024UGI5</accession>
<feature type="region of interest" description="Disordered" evidence="1">
    <location>
        <begin position="390"/>
        <end position="420"/>
    </location>
</feature>
<evidence type="ECO:0008006" key="4">
    <source>
        <dbReference type="Google" id="ProtNLM"/>
    </source>
</evidence>
<dbReference type="RefSeq" id="XP_008866191.1">
    <property type="nucleotide sequence ID" value="XM_008867969.1"/>
</dbReference>
<gene>
    <name evidence="3" type="ORF">H310_03900</name>
</gene>
<feature type="compositionally biased region" description="Low complexity" evidence="1">
    <location>
        <begin position="394"/>
        <end position="420"/>
    </location>
</feature>
<name>A0A024UGI5_9STRA</name>
<keyword evidence="2" id="KW-0812">Transmembrane</keyword>
<dbReference type="VEuPathDB" id="FungiDB:H310_03900"/>
<protein>
    <recommendedName>
        <fullName evidence="4">Transmembrane protein</fullName>
    </recommendedName>
</protein>
<dbReference type="PRINTS" id="PR01217">
    <property type="entry name" value="PRICHEXTENSN"/>
</dbReference>
<feature type="compositionally biased region" description="Low complexity" evidence="1">
    <location>
        <begin position="208"/>
        <end position="217"/>
    </location>
</feature>
<feature type="region of interest" description="Disordered" evidence="1">
    <location>
        <begin position="317"/>
        <end position="338"/>
    </location>
</feature>
<dbReference type="EMBL" id="KI913957">
    <property type="protein sequence ID" value="ETW04753.1"/>
    <property type="molecule type" value="Genomic_DNA"/>
</dbReference>
<keyword evidence="2" id="KW-0472">Membrane</keyword>